<dbReference type="AlphaFoldDB" id="A0A935JWP3"/>
<feature type="compositionally biased region" description="Polar residues" evidence="1">
    <location>
        <begin position="37"/>
        <end position="53"/>
    </location>
</feature>
<protein>
    <submittedName>
        <fullName evidence="2">Uncharacterized protein</fullName>
    </submittedName>
</protein>
<proteinExistence type="predicted"/>
<reference evidence="2 3" key="1">
    <citation type="submission" date="2020-10" db="EMBL/GenBank/DDBJ databases">
        <title>Connecting structure to function with the recovery of over 1000 high-quality activated sludge metagenome-assembled genomes encoding full-length rRNA genes using long-read sequencing.</title>
        <authorList>
            <person name="Singleton C.M."/>
            <person name="Petriglieri F."/>
            <person name="Kristensen J.M."/>
            <person name="Kirkegaard R.H."/>
            <person name="Michaelsen T.Y."/>
            <person name="Andersen M.H."/>
            <person name="Karst S.M."/>
            <person name="Dueholm M.S."/>
            <person name="Nielsen P.H."/>
            <person name="Albertsen M."/>
        </authorList>
    </citation>
    <scope>NUCLEOTIDE SEQUENCE [LARGE SCALE GENOMIC DNA]</scope>
    <source>
        <strain evidence="2">EsbW_18-Q3-R4-48_BATAC.463</strain>
    </source>
</reference>
<evidence type="ECO:0000313" key="3">
    <source>
        <dbReference type="Proteomes" id="UP000739411"/>
    </source>
</evidence>
<evidence type="ECO:0000256" key="1">
    <source>
        <dbReference type="SAM" id="MobiDB-lite"/>
    </source>
</evidence>
<evidence type="ECO:0000313" key="2">
    <source>
        <dbReference type="EMBL" id="MBK7414475.1"/>
    </source>
</evidence>
<dbReference type="EMBL" id="JADJMS010000009">
    <property type="protein sequence ID" value="MBK7414475.1"/>
    <property type="molecule type" value="Genomic_DNA"/>
</dbReference>
<organism evidence="2 3">
    <name type="scientific">Candidatus Dechloromonas phosphorivorans</name>
    <dbReference type="NCBI Taxonomy" id="2899244"/>
    <lineage>
        <taxon>Bacteria</taxon>
        <taxon>Pseudomonadati</taxon>
        <taxon>Pseudomonadota</taxon>
        <taxon>Betaproteobacteria</taxon>
        <taxon>Rhodocyclales</taxon>
        <taxon>Azonexaceae</taxon>
        <taxon>Dechloromonas</taxon>
    </lineage>
</organism>
<gene>
    <name evidence="2" type="ORF">IPJ38_04530</name>
</gene>
<comment type="caution">
    <text evidence="2">The sequence shown here is derived from an EMBL/GenBank/DDBJ whole genome shotgun (WGS) entry which is preliminary data.</text>
</comment>
<dbReference type="Proteomes" id="UP000739411">
    <property type="component" value="Unassembled WGS sequence"/>
</dbReference>
<sequence>MNSEIPQRRVVMRSSLASGCSLWEPIDLSANDPKMGANTSGTSPTSVSNNEDQISPVVQKDLNTYPI</sequence>
<name>A0A935JWP3_9RHOO</name>
<accession>A0A935JWP3</accession>
<feature type="region of interest" description="Disordered" evidence="1">
    <location>
        <begin position="27"/>
        <end position="67"/>
    </location>
</feature>